<dbReference type="AlphaFoldDB" id="A0A7W8ZBM7"/>
<protein>
    <submittedName>
        <fullName evidence="1">Putative TIM-barrel enzyme</fullName>
    </submittedName>
</protein>
<name>A0A7W8ZBM7_9ACTN</name>
<keyword evidence="2" id="KW-1185">Reference proteome</keyword>
<gene>
    <name evidence="1" type="ORF">BJ981_006811</name>
</gene>
<organism evidence="1 2">
    <name type="scientific">Sphaerisporangium krabiense</name>
    <dbReference type="NCBI Taxonomy" id="763782"/>
    <lineage>
        <taxon>Bacteria</taxon>
        <taxon>Bacillati</taxon>
        <taxon>Actinomycetota</taxon>
        <taxon>Actinomycetes</taxon>
        <taxon>Streptosporangiales</taxon>
        <taxon>Streptosporangiaceae</taxon>
        <taxon>Sphaerisporangium</taxon>
    </lineage>
</organism>
<evidence type="ECO:0000313" key="2">
    <source>
        <dbReference type="Proteomes" id="UP000588112"/>
    </source>
</evidence>
<comment type="caution">
    <text evidence="1">The sequence shown here is derived from an EMBL/GenBank/DDBJ whole genome shotgun (WGS) entry which is preliminary data.</text>
</comment>
<accession>A0A7W8ZBM7</accession>
<sequence>MSSWTTAGTPRIHPVIHVAGVAQVLSEIGKAVAHGVDGVFLIDHDADDARLVRCVAAARERHPGLFLGANVIKRGPHAALALLHEAFPGGVPLDALWTDRAAVGLGGPEPEFERFAALRAGIGWHGLQFGGVAFKYQDPVPEAALPGLARAVRDHVDVATTSGPGTGQAAGRAKLEALRSGLGDRPLALASGVTPGNVRLFAGLVDHILVSTGINAPSGGIDERLLAALLRAVREDR</sequence>
<reference evidence="1 2" key="1">
    <citation type="submission" date="2020-08" db="EMBL/GenBank/DDBJ databases">
        <title>Sequencing the genomes of 1000 actinobacteria strains.</title>
        <authorList>
            <person name="Klenk H.-P."/>
        </authorList>
    </citation>
    <scope>NUCLEOTIDE SEQUENCE [LARGE SCALE GENOMIC DNA]</scope>
    <source>
        <strain evidence="1 2">DSM 45790</strain>
    </source>
</reference>
<dbReference type="EMBL" id="JACHBR010000002">
    <property type="protein sequence ID" value="MBB5631047.1"/>
    <property type="molecule type" value="Genomic_DNA"/>
</dbReference>
<dbReference type="RefSeq" id="WP_184617402.1">
    <property type="nucleotide sequence ID" value="NZ_BOOS01000061.1"/>
</dbReference>
<evidence type="ECO:0000313" key="1">
    <source>
        <dbReference type="EMBL" id="MBB5631047.1"/>
    </source>
</evidence>
<proteinExistence type="predicted"/>
<dbReference type="Proteomes" id="UP000588112">
    <property type="component" value="Unassembled WGS sequence"/>
</dbReference>